<dbReference type="GO" id="GO:0006388">
    <property type="term" value="P:tRNA splicing, via endonucleolytic cleavage and ligation"/>
    <property type="evidence" value="ECO:0007669"/>
    <property type="project" value="UniProtKB-UniRule"/>
</dbReference>
<gene>
    <name evidence="5 6" type="primary">kptA</name>
    <name evidence="6" type="ORF">H1P_2590005</name>
</gene>
<dbReference type="InterPro" id="IPR042081">
    <property type="entry name" value="RNA_2'-PTrans_C"/>
</dbReference>
<dbReference type="PANTHER" id="PTHR12684">
    <property type="entry name" value="PUTATIVE PHOSPHOTRANSFERASE"/>
    <property type="match status" value="1"/>
</dbReference>
<protein>
    <recommendedName>
        <fullName evidence="5">Probable RNA 2'-phosphotransferase</fullName>
        <ecNumber evidence="5">2.7.1.-</ecNumber>
    </recommendedName>
</protein>
<keyword evidence="3 5" id="KW-0520">NAD</keyword>
<dbReference type="NCBIfam" id="NF002014">
    <property type="entry name" value="PRK00819.1-4"/>
    <property type="match status" value="1"/>
</dbReference>
<name>A0A563VSF6_9CYAN</name>
<dbReference type="InterPro" id="IPR022928">
    <property type="entry name" value="RNA_2'-PTrans_KptA"/>
</dbReference>
<dbReference type="Proteomes" id="UP000320055">
    <property type="component" value="Unassembled WGS sequence"/>
</dbReference>
<dbReference type="GO" id="GO:0003950">
    <property type="term" value="F:NAD+ poly-ADP-ribosyltransferase activity"/>
    <property type="evidence" value="ECO:0007669"/>
    <property type="project" value="InterPro"/>
</dbReference>
<dbReference type="OrthoDB" id="4537997at2"/>
<evidence type="ECO:0000313" key="6">
    <source>
        <dbReference type="EMBL" id="VEP14341.1"/>
    </source>
</evidence>
<accession>A0A563VSF6</accession>
<dbReference type="InterPro" id="IPR042080">
    <property type="entry name" value="RNA_2'-PTrans_N"/>
</dbReference>
<evidence type="ECO:0000313" key="7">
    <source>
        <dbReference type="Proteomes" id="UP000320055"/>
    </source>
</evidence>
<reference evidence="6 7" key="1">
    <citation type="submission" date="2019-01" db="EMBL/GenBank/DDBJ databases">
        <authorList>
            <person name="Brito A."/>
        </authorList>
    </citation>
    <scope>NUCLEOTIDE SEQUENCE [LARGE SCALE GENOMIC DNA]</scope>
    <source>
        <strain evidence="6">1</strain>
    </source>
</reference>
<dbReference type="HAMAP" id="MF_00299">
    <property type="entry name" value="KptA"/>
    <property type="match status" value="1"/>
</dbReference>
<dbReference type="Pfam" id="PF01885">
    <property type="entry name" value="PTS_2-RNA"/>
    <property type="match status" value="1"/>
</dbReference>
<dbReference type="GO" id="GO:0000215">
    <property type="term" value="F:tRNA 2'-phosphotransferase activity"/>
    <property type="evidence" value="ECO:0007669"/>
    <property type="project" value="TreeGrafter"/>
</dbReference>
<evidence type="ECO:0000256" key="5">
    <source>
        <dbReference type="HAMAP-Rule" id="MF_00299"/>
    </source>
</evidence>
<proteinExistence type="inferred from homology"/>
<dbReference type="Gene3D" id="3.20.170.30">
    <property type="match status" value="1"/>
</dbReference>
<dbReference type="EMBL" id="CAACVJ010000178">
    <property type="protein sequence ID" value="VEP14341.1"/>
    <property type="molecule type" value="Genomic_DNA"/>
</dbReference>
<evidence type="ECO:0000256" key="1">
    <source>
        <dbReference type="ARBA" id="ARBA00009836"/>
    </source>
</evidence>
<evidence type="ECO:0000256" key="2">
    <source>
        <dbReference type="ARBA" id="ARBA00022679"/>
    </source>
</evidence>
<organism evidence="6 7">
    <name type="scientific">Hyella patelloides LEGE 07179</name>
    <dbReference type="NCBI Taxonomy" id="945734"/>
    <lineage>
        <taxon>Bacteria</taxon>
        <taxon>Bacillati</taxon>
        <taxon>Cyanobacteriota</taxon>
        <taxon>Cyanophyceae</taxon>
        <taxon>Pleurocapsales</taxon>
        <taxon>Hyellaceae</taxon>
        <taxon>Hyella</taxon>
    </lineage>
</organism>
<comment type="similarity">
    <text evidence="1 5">Belongs to the KptA/TPT1 family.</text>
</comment>
<dbReference type="PANTHER" id="PTHR12684:SF2">
    <property type="entry name" value="TRNA 2'-PHOSPHOTRANSFERASE 1"/>
    <property type="match status" value="1"/>
</dbReference>
<comment type="function">
    <text evidence="4 5">Removes the 2'-phosphate from RNA via an intermediate in which the phosphate is ADP-ribosylated by NAD followed by a presumed transesterification to release the RNA and generate ADP-ribose 1''-2''-cyclic phosphate (APPR&gt;P). May function as an ADP-ribosylase.</text>
</comment>
<dbReference type="Gene3D" id="1.10.10.970">
    <property type="entry name" value="RNA 2'-phosphotransferase, Tpt1/KptA family, N-terminal domain"/>
    <property type="match status" value="1"/>
</dbReference>
<evidence type="ECO:0000256" key="4">
    <source>
        <dbReference type="ARBA" id="ARBA00025212"/>
    </source>
</evidence>
<dbReference type="RefSeq" id="WP_144872903.1">
    <property type="nucleotide sequence ID" value="NZ_LR214002.1"/>
</dbReference>
<dbReference type="EC" id="2.7.1.-" evidence="5"/>
<sequence length="180" mass="20587">MTRLVKISKFLSYHLRHRPDLLGLELSPGGWVEVNRLLQAAKKHNFSISSLELQQVVEQNDKQRFSFNERGNLIRANQGHSVRVDLQLKPVTPPDVLYHGTYSKAIASIKKQGLKKMSRHHVHLSSDINTAQRVGARRGYPVIFQIDALAMSKAGYIFYCSDNGVWLTEEIPVKYLQVHR</sequence>
<evidence type="ECO:0000256" key="3">
    <source>
        <dbReference type="ARBA" id="ARBA00023027"/>
    </source>
</evidence>
<keyword evidence="2 5" id="KW-0808">Transferase</keyword>
<dbReference type="AlphaFoldDB" id="A0A563VSF6"/>
<dbReference type="InterPro" id="IPR002745">
    <property type="entry name" value="Ptrans_KptA/Tpt1"/>
</dbReference>
<keyword evidence="7" id="KW-1185">Reference proteome</keyword>
<dbReference type="SUPFAM" id="SSF56399">
    <property type="entry name" value="ADP-ribosylation"/>
    <property type="match status" value="1"/>
</dbReference>